<proteinExistence type="predicted"/>
<organism evidence="1 2">
    <name type="scientific">Streptomyces muensis</name>
    <dbReference type="NCBI Taxonomy" id="1077944"/>
    <lineage>
        <taxon>Bacteria</taxon>
        <taxon>Bacillati</taxon>
        <taxon>Actinomycetota</taxon>
        <taxon>Actinomycetes</taxon>
        <taxon>Kitasatosporales</taxon>
        <taxon>Streptomycetaceae</taxon>
        <taxon>Streptomyces</taxon>
    </lineage>
</organism>
<evidence type="ECO:0000313" key="2">
    <source>
        <dbReference type="Proteomes" id="UP001139384"/>
    </source>
</evidence>
<name>A0A9X1PSV4_STRM4</name>
<dbReference type="AlphaFoldDB" id="A0A9X1PSV4"/>
<reference evidence="1" key="1">
    <citation type="submission" date="2022-01" db="EMBL/GenBank/DDBJ databases">
        <title>Draft Genome Sequences of Seven Type Strains of the Genus Streptomyces.</title>
        <authorList>
            <person name="Aziz S."/>
            <person name="Coretto E."/>
            <person name="Chronakova A."/>
            <person name="Sproer C."/>
            <person name="Huber K."/>
            <person name="Nouioui I."/>
            <person name="Gross H."/>
        </authorList>
    </citation>
    <scope>NUCLEOTIDE SEQUENCE</scope>
    <source>
        <strain evidence="1">DSM 103493</strain>
    </source>
</reference>
<accession>A0A9X1PSV4</accession>
<dbReference type="RefSeq" id="WP_234761245.1">
    <property type="nucleotide sequence ID" value="NZ_JAKEIP010000010.1"/>
</dbReference>
<protein>
    <submittedName>
        <fullName evidence="1">Uncharacterized protein</fullName>
    </submittedName>
</protein>
<dbReference type="EMBL" id="JAKEIP010000010">
    <property type="protein sequence ID" value="MCF1592905.1"/>
    <property type="molecule type" value="Genomic_DNA"/>
</dbReference>
<dbReference type="Proteomes" id="UP001139384">
    <property type="component" value="Unassembled WGS sequence"/>
</dbReference>
<comment type="caution">
    <text evidence="1">The sequence shown here is derived from an EMBL/GenBank/DDBJ whole genome shotgun (WGS) entry which is preliminary data.</text>
</comment>
<sequence>MNILATNDALRELWCSPQGNPWLTSTTGLVWTTAPVAWPDEEEIADLEFEVPEGDLTWRHMELPAQKSNGLRPRPWAIWGTSDQDLHVGTFGGVLYHWDGEVWAQHDPGPATHRLYPRTGRRRRVAVGHGSTILHFDGERWHAIEDPHGAATDDTLTGSAFTLDCDVLISSNRDGRLLRGSAKQGSTVMGRYGLSLIDVALVDGRLFLAAAKSGVAELIAEGLRILRDDLLPWSVAEGHERVYFTITPGDTAYAECDLATGQWRQLSYCRLG</sequence>
<keyword evidence="2" id="KW-1185">Reference proteome</keyword>
<gene>
    <name evidence="1" type="ORF">L0P92_04875</name>
</gene>
<evidence type="ECO:0000313" key="1">
    <source>
        <dbReference type="EMBL" id="MCF1592905.1"/>
    </source>
</evidence>